<accession>A0A1J5QLG9</accession>
<dbReference type="AlphaFoldDB" id="A0A1J5QLG9"/>
<name>A0A1J5QLG9_9ZZZZ</name>
<gene>
    <name evidence="2" type="ORF">GALL_338230</name>
</gene>
<keyword evidence="1" id="KW-0472">Membrane</keyword>
<evidence type="ECO:0000313" key="2">
    <source>
        <dbReference type="EMBL" id="OIQ84350.1"/>
    </source>
</evidence>
<feature type="transmembrane region" description="Helical" evidence="1">
    <location>
        <begin position="7"/>
        <end position="26"/>
    </location>
</feature>
<dbReference type="InterPro" id="IPR021382">
    <property type="entry name" value="DUF3014"/>
</dbReference>
<sequence length="281" mass="30397">MKEMDGVEIGALVLVVAAVVLALLHWERVEHWVEYLRHEPAASAPAAVAASAAASAPAAVPAPPPPVLQVPAASSALPPLEHSDGEFGRALASLLGRADFEHWWIADGLIVHVIATVDNLGRAQVPVHAWPLHTAPGSPRVDAHGDELLLDPANAQRYAPYMAMVRGVDARALVAVYLRFYPLFQAAWRQLGYPSGQFNDRLLAVIDNLLAAPEPSGPLQLVQRHVLYRFADPALESASAGQKILMRIGLVNERAVKAKLRELRAELSKHMITPHDDSAHH</sequence>
<evidence type="ECO:0000256" key="1">
    <source>
        <dbReference type="SAM" id="Phobius"/>
    </source>
</evidence>
<dbReference type="Pfam" id="PF11219">
    <property type="entry name" value="DUF3014"/>
    <property type="match status" value="1"/>
</dbReference>
<organism evidence="2">
    <name type="scientific">mine drainage metagenome</name>
    <dbReference type="NCBI Taxonomy" id="410659"/>
    <lineage>
        <taxon>unclassified sequences</taxon>
        <taxon>metagenomes</taxon>
        <taxon>ecological metagenomes</taxon>
    </lineage>
</organism>
<keyword evidence="1" id="KW-0812">Transmembrane</keyword>
<dbReference type="EMBL" id="MLJW01000624">
    <property type="protein sequence ID" value="OIQ84350.1"/>
    <property type="molecule type" value="Genomic_DNA"/>
</dbReference>
<reference evidence="2" key="1">
    <citation type="submission" date="2016-10" db="EMBL/GenBank/DDBJ databases">
        <title>Sequence of Gallionella enrichment culture.</title>
        <authorList>
            <person name="Poehlein A."/>
            <person name="Muehling M."/>
            <person name="Daniel R."/>
        </authorList>
    </citation>
    <scope>NUCLEOTIDE SEQUENCE</scope>
</reference>
<keyword evidence="1" id="KW-1133">Transmembrane helix</keyword>
<proteinExistence type="predicted"/>
<protein>
    <recommendedName>
        <fullName evidence="3">DUF3014 domain-containing protein</fullName>
    </recommendedName>
</protein>
<evidence type="ECO:0008006" key="3">
    <source>
        <dbReference type="Google" id="ProtNLM"/>
    </source>
</evidence>
<comment type="caution">
    <text evidence="2">The sequence shown here is derived from an EMBL/GenBank/DDBJ whole genome shotgun (WGS) entry which is preliminary data.</text>
</comment>